<dbReference type="PANTHER" id="PTHR37316">
    <property type="entry name" value="TEICHOIC ACID GLYCEROL-PHOSPHATE PRIMASE"/>
    <property type="match status" value="1"/>
</dbReference>
<dbReference type="SUPFAM" id="SSF53756">
    <property type="entry name" value="UDP-Glycosyltransferase/glycogen phosphorylase"/>
    <property type="match status" value="1"/>
</dbReference>
<dbReference type="InterPro" id="IPR051612">
    <property type="entry name" value="Teichoic_Acid_Biosynth"/>
</dbReference>
<evidence type="ECO:0000313" key="2">
    <source>
        <dbReference type="Proteomes" id="UP000479639"/>
    </source>
</evidence>
<dbReference type="InterPro" id="IPR007554">
    <property type="entry name" value="Glycerophosphate_synth"/>
</dbReference>
<dbReference type="InterPro" id="IPR043148">
    <property type="entry name" value="TagF_C"/>
</dbReference>
<proteinExistence type="predicted"/>
<keyword evidence="2" id="KW-1185">Reference proteome</keyword>
<evidence type="ECO:0000313" key="1">
    <source>
        <dbReference type="EMBL" id="KAB1640720.1"/>
    </source>
</evidence>
<dbReference type="Gene3D" id="3.40.50.12580">
    <property type="match status" value="1"/>
</dbReference>
<organism evidence="1 2">
    <name type="scientific">Adlercreutzia muris</name>
    <dbReference type="NCBI Taxonomy" id="1796610"/>
    <lineage>
        <taxon>Bacteria</taxon>
        <taxon>Bacillati</taxon>
        <taxon>Actinomycetota</taxon>
        <taxon>Coriobacteriia</taxon>
        <taxon>Eggerthellales</taxon>
        <taxon>Eggerthellaceae</taxon>
        <taxon>Adlercreutzia</taxon>
    </lineage>
</organism>
<reference evidence="1 2" key="1">
    <citation type="submission" date="2019-09" db="EMBL/GenBank/DDBJ databases">
        <title>Whole genome shotgun sequencing (WGS) of Ellagibacter isourolithinifaciens DSM 104140(T) and Adlercreutzia muris DSM 29508(T).</title>
        <authorList>
            <person name="Stoll D.A."/>
            <person name="Danylec N."/>
            <person name="Huch M."/>
        </authorList>
    </citation>
    <scope>NUCLEOTIDE SEQUENCE [LARGE SCALE GENOMIC DNA]</scope>
    <source>
        <strain evidence="1 2">DSM 29508</strain>
    </source>
</reference>
<dbReference type="PANTHER" id="PTHR37316:SF1">
    <property type="entry name" value="TEICHOIC ACID GLYCEROL-PHOSPHATE PRIMASE"/>
    <property type="match status" value="1"/>
</dbReference>
<accession>A0A7C8BQE0</accession>
<sequence length="364" mass="40992">MATACFSLFYRLCHIFPTQRRIVCISRQSDSPPADFTLIRTALAQEEPPCDVVILANQLHKPLPYLLVMARQIFYIATSQAVVLDSYCIVVSLLRSRIKAPVIQIWHALGNMKKFGYAALDTPEGHSASTARLLHMHEGYDAVAVSSLNFREDFAAGFGVDPAIIFEAPLPRTDLLLSPTHRNAQRAAFLEAHPETLGRKTIVYCPTFRKTAPSNQEAAMAQLIEAIDFDRYNLVFMPHPVSSQTINDERVITFPKGEVDPLFAADYVISDYSTVIYEAGVLGVPVFLYAYDWDTYSEKRAFNIDLEHSIPTVFTKDPTIIMKCIEEGRFDVEAYGTFVEENIAFPHEASCTRQLCDKILQYMT</sequence>
<dbReference type="GO" id="GO:0016020">
    <property type="term" value="C:membrane"/>
    <property type="evidence" value="ECO:0007669"/>
    <property type="project" value="InterPro"/>
</dbReference>
<dbReference type="Proteomes" id="UP000479639">
    <property type="component" value="Unassembled WGS sequence"/>
</dbReference>
<dbReference type="AlphaFoldDB" id="A0A7C8BQE0"/>
<keyword evidence="1" id="KW-0808">Transferase</keyword>
<name>A0A7C8BQE0_9ACTN</name>
<dbReference type="EMBL" id="WAJS01000040">
    <property type="protein sequence ID" value="KAB1640720.1"/>
    <property type="molecule type" value="Genomic_DNA"/>
</dbReference>
<protein>
    <submittedName>
        <fullName evidence="1">CDP-glycerol--glycerophosphate glycerophosphotransferase</fullName>
    </submittedName>
</protein>
<gene>
    <name evidence="1" type="ORF">F8D48_10240</name>
</gene>
<dbReference type="Pfam" id="PF04464">
    <property type="entry name" value="Glyphos_transf"/>
    <property type="match status" value="1"/>
</dbReference>
<dbReference type="GO" id="GO:0047355">
    <property type="term" value="F:CDP-glycerol glycerophosphotransferase activity"/>
    <property type="evidence" value="ECO:0007669"/>
    <property type="project" value="InterPro"/>
</dbReference>
<comment type="caution">
    <text evidence="1">The sequence shown here is derived from an EMBL/GenBank/DDBJ whole genome shotgun (WGS) entry which is preliminary data.</text>
</comment>